<dbReference type="InterPro" id="IPR024047">
    <property type="entry name" value="MM3350-like_sf"/>
</dbReference>
<proteinExistence type="predicted"/>
<gene>
    <name evidence="1" type="ORF">A2Y62_19605</name>
</gene>
<accession>A0A1F5VXI2</accession>
<dbReference type="SUPFAM" id="SSF159941">
    <property type="entry name" value="MM3350-like"/>
    <property type="match status" value="1"/>
</dbReference>
<sequence>MTKKERKIVLPGGKCNFCGNRYSVQGMSAHLKKCVEKDKQDQALLQNKIIKLSSIFHIVVRGECFYWLQIEADGKTTLYELDSFLRDIWVECCMHLSMFRINDINYSYSPMKEYDERSMNVALHKALKPGTRFDYEYDFGSTTHLILKVLGVRTGKIDKKGIRLLARNDAPEILCSYCDNLATDICAECSEWTCKNCRKKHECDEEMLLPVVNSPRAGVCGYCG</sequence>
<dbReference type="EMBL" id="MFGW01000016">
    <property type="protein sequence ID" value="OGF68154.1"/>
    <property type="molecule type" value="Genomic_DNA"/>
</dbReference>
<reference evidence="1 2" key="1">
    <citation type="journal article" date="2016" name="Nat. Commun.">
        <title>Thousands of microbial genomes shed light on interconnected biogeochemical processes in an aquifer system.</title>
        <authorList>
            <person name="Anantharaman K."/>
            <person name="Brown C.T."/>
            <person name="Hug L.A."/>
            <person name="Sharon I."/>
            <person name="Castelle C.J."/>
            <person name="Probst A.J."/>
            <person name="Thomas B.C."/>
            <person name="Singh A."/>
            <person name="Wilkins M.J."/>
            <person name="Karaoz U."/>
            <person name="Brodie E.L."/>
            <person name="Williams K.H."/>
            <person name="Hubbard S.S."/>
            <person name="Banfield J.F."/>
        </authorList>
    </citation>
    <scope>NUCLEOTIDE SEQUENCE [LARGE SCALE GENOMIC DNA]</scope>
</reference>
<name>A0A1F5VXI2_9BACT</name>
<dbReference type="AlphaFoldDB" id="A0A1F5VXI2"/>
<organism evidence="1 2">
    <name type="scientific">Candidatus Fischerbacteria bacterium RBG_13_37_8</name>
    <dbReference type="NCBI Taxonomy" id="1817863"/>
    <lineage>
        <taxon>Bacteria</taxon>
        <taxon>Candidatus Fischeribacteriota</taxon>
    </lineage>
</organism>
<dbReference type="Gene3D" id="3.10.290.30">
    <property type="entry name" value="MM3350-like"/>
    <property type="match status" value="1"/>
</dbReference>
<protein>
    <submittedName>
        <fullName evidence="1">Uncharacterized protein</fullName>
    </submittedName>
</protein>
<evidence type="ECO:0000313" key="2">
    <source>
        <dbReference type="Proteomes" id="UP000178943"/>
    </source>
</evidence>
<comment type="caution">
    <text evidence="1">The sequence shown here is derived from an EMBL/GenBank/DDBJ whole genome shotgun (WGS) entry which is preliminary data.</text>
</comment>
<dbReference type="Proteomes" id="UP000178943">
    <property type="component" value="Unassembled WGS sequence"/>
</dbReference>
<evidence type="ECO:0000313" key="1">
    <source>
        <dbReference type="EMBL" id="OGF68154.1"/>
    </source>
</evidence>